<dbReference type="InterPro" id="IPR012675">
    <property type="entry name" value="Beta-grasp_dom_sf"/>
</dbReference>
<dbReference type="Gene3D" id="3.10.20.30">
    <property type="match status" value="1"/>
</dbReference>
<accession>A0A140L7V8</accession>
<dbReference type="InterPro" id="IPR016155">
    <property type="entry name" value="Mopterin_synth/thiamin_S_b"/>
</dbReference>
<dbReference type="STRING" id="520764.AN618_15260"/>
<dbReference type="CDD" id="cd17505">
    <property type="entry name" value="Ubl_SAMP1_like"/>
    <property type="match status" value="1"/>
</dbReference>
<dbReference type="EMBL" id="LOED01000018">
    <property type="protein sequence ID" value="KXG76633.1"/>
    <property type="molecule type" value="Genomic_DNA"/>
</dbReference>
<protein>
    <recommendedName>
        <fullName evidence="3">Sulfur carrier protein CysO</fullName>
    </recommendedName>
</protein>
<comment type="caution">
    <text evidence="1">The sequence shown here is derived from an EMBL/GenBank/DDBJ whole genome shotgun (WGS) entry which is preliminary data.</text>
</comment>
<keyword evidence="2" id="KW-1185">Reference proteome</keyword>
<dbReference type="PANTHER" id="PTHR38031">
    <property type="entry name" value="SULFUR CARRIER PROTEIN SLR0821-RELATED"/>
    <property type="match status" value="1"/>
</dbReference>
<gene>
    <name evidence="1" type="ORF">AN618_15260</name>
</gene>
<sequence length="90" mass="10207">MKVKLFAYLRDYAGGREVEVSRCETVRQLLGELCGRFGERFEKELFDKENLSGRVIVLVNGRNILDLKGLDTELKEDDEVSLFPVVAGGR</sequence>
<dbReference type="NCBIfam" id="NF041918">
    <property type="entry name" value="SAMP1"/>
    <property type="match status" value="1"/>
</dbReference>
<dbReference type="Proteomes" id="UP000070427">
    <property type="component" value="Unassembled WGS sequence"/>
</dbReference>
<dbReference type="InterPro" id="IPR010038">
    <property type="entry name" value="MoaD_arc-typ"/>
</dbReference>
<dbReference type="RefSeq" id="WP_066353615.1">
    <property type="nucleotide sequence ID" value="NZ_LOED01000018.1"/>
</dbReference>
<dbReference type="NCBIfam" id="TIGR01687">
    <property type="entry name" value="moaD_arch"/>
    <property type="match status" value="1"/>
</dbReference>
<evidence type="ECO:0000313" key="1">
    <source>
        <dbReference type="EMBL" id="KXG76633.1"/>
    </source>
</evidence>
<dbReference type="AlphaFoldDB" id="A0A140L7V8"/>
<dbReference type="InterPro" id="IPR054834">
    <property type="entry name" value="SAMP1_3"/>
</dbReference>
<evidence type="ECO:0000313" key="2">
    <source>
        <dbReference type="Proteomes" id="UP000070427"/>
    </source>
</evidence>
<dbReference type="InterPro" id="IPR003749">
    <property type="entry name" value="ThiS/MoaD-like"/>
</dbReference>
<organism evidence="1 2">
    <name type="scientific">Fervidicola ferrireducens</name>
    <dbReference type="NCBI Taxonomy" id="520764"/>
    <lineage>
        <taxon>Bacteria</taxon>
        <taxon>Bacillati</taxon>
        <taxon>Bacillota</taxon>
        <taxon>Clostridia</taxon>
        <taxon>Thermosediminibacterales</taxon>
        <taxon>Thermosediminibacteraceae</taxon>
        <taxon>Fervidicola</taxon>
    </lineage>
</organism>
<dbReference type="PANTHER" id="PTHR38031:SF1">
    <property type="entry name" value="SULFUR CARRIER PROTEIN CYSO"/>
    <property type="match status" value="1"/>
</dbReference>
<dbReference type="InterPro" id="IPR052045">
    <property type="entry name" value="Sulfur_Carrier/Prot_Modifier"/>
</dbReference>
<dbReference type="SUPFAM" id="SSF54285">
    <property type="entry name" value="MoaD/ThiS"/>
    <property type="match status" value="1"/>
</dbReference>
<name>A0A140L7V8_9FIRM</name>
<dbReference type="OrthoDB" id="2112016at2"/>
<dbReference type="InParanoid" id="A0A140L7V8"/>
<reference evidence="1 2" key="1">
    <citation type="submission" date="2015-12" db="EMBL/GenBank/DDBJ databases">
        <title>Draft genome sequnece of Fervidicola ferrireducens strain Y170.</title>
        <authorList>
            <person name="Patel B.K."/>
        </authorList>
    </citation>
    <scope>NUCLEOTIDE SEQUENCE [LARGE SCALE GENOMIC DNA]</scope>
    <source>
        <strain evidence="1 2">Y170</strain>
    </source>
</reference>
<proteinExistence type="predicted"/>
<evidence type="ECO:0008006" key="3">
    <source>
        <dbReference type="Google" id="ProtNLM"/>
    </source>
</evidence>
<dbReference type="Pfam" id="PF02597">
    <property type="entry name" value="ThiS"/>
    <property type="match status" value="1"/>
</dbReference>